<dbReference type="InterPro" id="IPR023393">
    <property type="entry name" value="START-like_dom_sf"/>
</dbReference>
<sequence>MCHFRLQLGNRIVDYHTCVREFSHNRLIVSVSDTAAPFETRIGTRPEENGTRLTQTEQFEPTEDMLHQALPPTLTNAVMEKIYRLLPFLDPDYAARVRRGRENRLVEKLGEKLEHWLTAIKQHLES</sequence>
<dbReference type="Gene3D" id="3.30.530.20">
    <property type="match status" value="1"/>
</dbReference>
<accession>A0A1F6U3R6</accession>
<evidence type="ECO:0000313" key="1">
    <source>
        <dbReference type="EMBL" id="OGI52015.1"/>
    </source>
</evidence>
<evidence type="ECO:0000313" key="2">
    <source>
        <dbReference type="Proteomes" id="UP000179037"/>
    </source>
</evidence>
<name>A0A1F6U3R6_9PROT</name>
<comment type="caution">
    <text evidence="1">The sequence shown here is derived from an EMBL/GenBank/DDBJ whole genome shotgun (WGS) entry which is preliminary data.</text>
</comment>
<reference evidence="1 2" key="1">
    <citation type="journal article" date="2016" name="Nat. Commun.">
        <title>Thousands of microbial genomes shed light on interconnected biogeochemical processes in an aquifer system.</title>
        <authorList>
            <person name="Anantharaman K."/>
            <person name="Brown C.T."/>
            <person name="Hug L.A."/>
            <person name="Sharon I."/>
            <person name="Castelle C.J."/>
            <person name="Probst A.J."/>
            <person name="Thomas B.C."/>
            <person name="Singh A."/>
            <person name="Wilkins M.J."/>
            <person name="Karaoz U."/>
            <person name="Brodie E.L."/>
            <person name="Williams K.H."/>
            <person name="Hubbard S.S."/>
            <person name="Banfield J.F."/>
        </authorList>
    </citation>
    <scope>NUCLEOTIDE SEQUENCE [LARGE SCALE GENOMIC DNA]</scope>
</reference>
<protein>
    <submittedName>
        <fullName evidence="1">Uncharacterized protein</fullName>
    </submittedName>
</protein>
<dbReference type="EMBL" id="MFTC01000028">
    <property type="protein sequence ID" value="OGI52015.1"/>
    <property type="molecule type" value="Genomic_DNA"/>
</dbReference>
<dbReference type="AlphaFoldDB" id="A0A1F6U3R6"/>
<dbReference type="Proteomes" id="UP000179037">
    <property type="component" value="Unassembled WGS sequence"/>
</dbReference>
<organism evidence="1 2">
    <name type="scientific">Candidatus Muproteobacteria bacterium RIFCSPLOWO2_01_FULL_60_18</name>
    <dbReference type="NCBI Taxonomy" id="1817768"/>
    <lineage>
        <taxon>Bacteria</taxon>
        <taxon>Pseudomonadati</taxon>
        <taxon>Pseudomonadota</taxon>
        <taxon>Candidatus Muproteobacteria</taxon>
    </lineage>
</organism>
<proteinExistence type="predicted"/>
<gene>
    <name evidence="1" type="ORF">A3A87_08355</name>
</gene>